<dbReference type="Proteomes" id="UP000580517">
    <property type="component" value="Unassembled WGS sequence"/>
</dbReference>
<dbReference type="AlphaFoldDB" id="A0A853F955"/>
<dbReference type="InterPro" id="IPR029069">
    <property type="entry name" value="HotDog_dom_sf"/>
</dbReference>
<evidence type="ECO:0000313" key="2">
    <source>
        <dbReference type="Proteomes" id="UP000580517"/>
    </source>
</evidence>
<dbReference type="OrthoDB" id="9814774at2"/>
<comment type="caution">
    <text evidence="1">The sequence shown here is derived from an EMBL/GenBank/DDBJ whole genome shotgun (WGS) entry which is preliminary data.</text>
</comment>
<dbReference type="EMBL" id="JACCEW010000003">
    <property type="protein sequence ID" value="NYT37204.1"/>
    <property type="molecule type" value="Genomic_DNA"/>
</dbReference>
<accession>A0A853F955</accession>
<name>A0A853F955_9BURK</name>
<organism evidence="1 2">
    <name type="scientific">Allopusillimonas soli</name>
    <dbReference type="NCBI Taxonomy" id="659016"/>
    <lineage>
        <taxon>Bacteria</taxon>
        <taxon>Pseudomonadati</taxon>
        <taxon>Pseudomonadota</taxon>
        <taxon>Betaproteobacteria</taxon>
        <taxon>Burkholderiales</taxon>
        <taxon>Alcaligenaceae</taxon>
        <taxon>Allopusillimonas</taxon>
    </lineage>
</organism>
<dbReference type="RefSeq" id="WP_129969631.1">
    <property type="nucleotide sequence ID" value="NZ_JACCEW010000003.1"/>
</dbReference>
<proteinExistence type="predicted"/>
<dbReference type="Pfam" id="PF14539">
    <property type="entry name" value="DUF4442"/>
    <property type="match status" value="1"/>
</dbReference>
<dbReference type="InterPro" id="IPR027961">
    <property type="entry name" value="DUF4442"/>
</dbReference>
<sequence length="166" mass="19389">MKLSTLRRIPVRWRARAMRLGFNMNPAFRSTGGRVVHVSRDLCHLRVRLRLARRTRNFVGSLYGGALFAVTDGPHVALLLARMHRDVIIWDKAAAIRYRRPAYRTLYADFHISDETLHDICAELDRDHETSRKFLVELKDRAGTVYTVVERMVYIADKSYYKLKRG</sequence>
<evidence type="ECO:0000313" key="1">
    <source>
        <dbReference type="EMBL" id="NYT37204.1"/>
    </source>
</evidence>
<dbReference type="SUPFAM" id="SSF54637">
    <property type="entry name" value="Thioesterase/thiol ester dehydrase-isomerase"/>
    <property type="match status" value="1"/>
</dbReference>
<reference evidence="1 2" key="1">
    <citation type="submission" date="2020-07" db="EMBL/GenBank/DDBJ databases">
        <title>Taxonomic revisions and descriptions of new bacterial species based on genomic comparisons in the high-G+C-content subgroup of the family Alcaligenaceae.</title>
        <authorList>
            <person name="Szabo A."/>
            <person name="Felfoldi T."/>
        </authorList>
    </citation>
    <scope>NUCLEOTIDE SEQUENCE [LARGE SCALE GENOMIC DNA]</scope>
    <source>
        <strain evidence="1 2">DSM 25264</strain>
    </source>
</reference>
<keyword evidence="2" id="KW-1185">Reference proteome</keyword>
<gene>
    <name evidence="1" type="ORF">H0A68_10005</name>
</gene>
<protein>
    <submittedName>
        <fullName evidence="1">DUF4442 domain-containing protein</fullName>
    </submittedName>
</protein>
<dbReference type="Gene3D" id="3.10.129.10">
    <property type="entry name" value="Hotdog Thioesterase"/>
    <property type="match status" value="1"/>
</dbReference>